<evidence type="ECO:0008006" key="5">
    <source>
        <dbReference type="Google" id="ProtNLM"/>
    </source>
</evidence>
<feature type="transmembrane region" description="Helical" evidence="2">
    <location>
        <begin position="77"/>
        <end position="96"/>
    </location>
</feature>
<organism evidence="3 4">
    <name type="scientific">Agromyces seonyuensis</name>
    <dbReference type="NCBI Taxonomy" id="2662446"/>
    <lineage>
        <taxon>Bacteria</taxon>
        <taxon>Bacillati</taxon>
        <taxon>Actinomycetota</taxon>
        <taxon>Actinomycetes</taxon>
        <taxon>Micrococcales</taxon>
        <taxon>Microbacteriaceae</taxon>
        <taxon>Agromyces</taxon>
    </lineage>
</organism>
<feature type="compositionally biased region" description="Acidic residues" evidence="1">
    <location>
        <begin position="47"/>
        <end position="62"/>
    </location>
</feature>
<dbReference type="RefSeq" id="WP_160426566.1">
    <property type="nucleotide sequence ID" value="NZ_WSTA01000087.1"/>
</dbReference>
<keyword evidence="2" id="KW-1133">Transmembrane helix</keyword>
<reference evidence="3 4" key="1">
    <citation type="submission" date="2019-12" db="EMBL/GenBank/DDBJ databases">
        <authorList>
            <person name="Kim Y.S."/>
        </authorList>
    </citation>
    <scope>NUCLEOTIDE SEQUENCE [LARGE SCALE GENOMIC DNA]</scope>
    <source>
        <strain evidence="3 4">MMS17-SY077</strain>
    </source>
</reference>
<evidence type="ECO:0000313" key="4">
    <source>
        <dbReference type="Proteomes" id="UP000438182"/>
    </source>
</evidence>
<keyword evidence="2" id="KW-0472">Membrane</keyword>
<dbReference type="Proteomes" id="UP000438182">
    <property type="component" value="Unassembled WGS sequence"/>
</dbReference>
<evidence type="ECO:0000313" key="3">
    <source>
        <dbReference type="EMBL" id="MWB99910.1"/>
    </source>
</evidence>
<dbReference type="EMBL" id="WSTA01000087">
    <property type="protein sequence ID" value="MWB99910.1"/>
    <property type="molecule type" value="Genomic_DNA"/>
</dbReference>
<feature type="transmembrane region" description="Helical" evidence="2">
    <location>
        <begin position="149"/>
        <end position="170"/>
    </location>
</feature>
<gene>
    <name evidence="3" type="ORF">GB864_15290</name>
</gene>
<proteinExistence type="predicted"/>
<sequence>MTDEPDDDDALRWQGDDDAPLAAGWKKVGTAASTRSEEPGDAATDAAPDDGADADDDAADAADADHERTDRLGSIELVALGVLGGVYLLYTIGWLARASSLSTYYAVDQSVDALGHVMFVLGTWLAVLAPAAWFATTLWLARGHRVARVAWLVVGAVLTMPVPFLFGFGVSS</sequence>
<name>A0A6I4P037_9MICO</name>
<protein>
    <recommendedName>
        <fullName evidence="5">DNA polymerase III subunit gamma/tau</fullName>
    </recommendedName>
</protein>
<accession>A0A6I4P037</accession>
<feature type="transmembrane region" description="Helical" evidence="2">
    <location>
        <begin position="116"/>
        <end position="140"/>
    </location>
</feature>
<keyword evidence="2" id="KW-0812">Transmembrane</keyword>
<comment type="caution">
    <text evidence="3">The sequence shown here is derived from an EMBL/GenBank/DDBJ whole genome shotgun (WGS) entry which is preliminary data.</text>
</comment>
<dbReference type="AlphaFoldDB" id="A0A6I4P037"/>
<evidence type="ECO:0000256" key="1">
    <source>
        <dbReference type="SAM" id="MobiDB-lite"/>
    </source>
</evidence>
<evidence type="ECO:0000256" key="2">
    <source>
        <dbReference type="SAM" id="Phobius"/>
    </source>
</evidence>
<feature type="region of interest" description="Disordered" evidence="1">
    <location>
        <begin position="1"/>
        <end position="67"/>
    </location>
</feature>
<keyword evidence="4" id="KW-1185">Reference proteome</keyword>